<dbReference type="InterPro" id="IPR035897">
    <property type="entry name" value="Toll_tir_struct_dom_sf"/>
</dbReference>
<dbReference type="Proteomes" id="UP000070260">
    <property type="component" value="Chromosome"/>
</dbReference>
<protein>
    <recommendedName>
        <fullName evidence="1">ADP-ribosyl cyclase/cyclic ADP-ribose hydrolase</fullName>
        <ecNumber evidence="1">3.2.2.6</ecNumber>
    </recommendedName>
</protein>
<dbReference type="GO" id="GO:0007165">
    <property type="term" value="P:signal transduction"/>
    <property type="evidence" value="ECO:0007669"/>
    <property type="project" value="InterPro"/>
</dbReference>
<dbReference type="PATRIC" id="fig|1502.177.peg.624"/>
<feature type="domain" description="TIR" evidence="5">
    <location>
        <begin position="211"/>
        <end position="343"/>
    </location>
</feature>
<dbReference type="Pfam" id="PF13676">
    <property type="entry name" value="TIR_2"/>
    <property type="match status" value="1"/>
</dbReference>
<dbReference type="PANTHER" id="PTHR32009:SF39">
    <property type="entry name" value="TIR DOMAIN-CONTAINING PROTEIN"/>
    <property type="match status" value="1"/>
</dbReference>
<evidence type="ECO:0000256" key="1">
    <source>
        <dbReference type="ARBA" id="ARBA00011982"/>
    </source>
</evidence>
<evidence type="ECO:0000259" key="5">
    <source>
        <dbReference type="PROSITE" id="PS50104"/>
    </source>
</evidence>
<evidence type="ECO:0000256" key="3">
    <source>
        <dbReference type="ARBA" id="ARBA00023027"/>
    </source>
</evidence>
<gene>
    <name evidence="6" type="ORF">JFP838_03185</name>
</gene>
<dbReference type="RefSeq" id="WP_158024730.1">
    <property type="nucleotide sequence ID" value="NZ_CATNZO010000001.1"/>
</dbReference>
<comment type="catalytic activity">
    <reaction evidence="4">
        <text>NAD(+) + H2O = ADP-D-ribose + nicotinamide + H(+)</text>
        <dbReference type="Rhea" id="RHEA:16301"/>
        <dbReference type="ChEBI" id="CHEBI:15377"/>
        <dbReference type="ChEBI" id="CHEBI:15378"/>
        <dbReference type="ChEBI" id="CHEBI:17154"/>
        <dbReference type="ChEBI" id="CHEBI:57540"/>
        <dbReference type="ChEBI" id="CHEBI:57967"/>
        <dbReference type="EC" id="3.2.2.6"/>
    </reaction>
    <physiologicalReaction direction="left-to-right" evidence="4">
        <dbReference type="Rhea" id="RHEA:16302"/>
    </physiologicalReaction>
</comment>
<evidence type="ECO:0000256" key="2">
    <source>
        <dbReference type="ARBA" id="ARBA00022801"/>
    </source>
</evidence>
<dbReference type="GO" id="GO:0061809">
    <property type="term" value="F:NAD+ nucleosidase activity, cyclic ADP-ribose generating"/>
    <property type="evidence" value="ECO:0007669"/>
    <property type="project" value="UniProtKB-EC"/>
</dbReference>
<keyword evidence="2" id="KW-0378">Hydrolase</keyword>
<evidence type="ECO:0000313" key="6">
    <source>
        <dbReference type="EMBL" id="AMN34795.1"/>
    </source>
</evidence>
<proteinExistence type="predicted"/>
<sequence length="343" mass="40990">MDELTKYYTLPLVEFLKNYRTKKGEFEIPLKIFVFRERATEIQAKYQIINLLEKAKNEKFEIFAYFDYNYSKIIIKELRYMRKSFYVEFPYMKREKYFPFLLKLEELISLDGMICLAVNNVPGYLKSAFIIECVDNEEDKVKKLLEEFNLTSRVDRGLEEVIRELKYKMWNIKGLPPYGKDELREAYRSMFFFSSNEELEKKGYKLEVELKRKQVFISYSHKDKNIVRTFADELRDTGINAFIDARSIDYGENILKSIMEGMEQSDLNIIFISNNYKESNYAKTELYNAFNGIIQRNSNWIIVKLDDVNPDDVIFGLGGYKYFEWENNSNELINVIKNKLRKI</sequence>
<dbReference type="PANTHER" id="PTHR32009">
    <property type="entry name" value="TMV RESISTANCE PROTEIN N-LIKE"/>
    <property type="match status" value="1"/>
</dbReference>
<dbReference type="EC" id="3.2.2.6" evidence="1"/>
<dbReference type="Gene3D" id="3.40.50.10140">
    <property type="entry name" value="Toll/interleukin-1 receptor homology (TIR) domain"/>
    <property type="match status" value="1"/>
</dbReference>
<reference evidence="6 7" key="1">
    <citation type="journal article" date="2016" name="PLoS ONE">
        <title>Plasmid Characterization and Chromosome Analysis of Two netF+ Clostridium perfringens Isolates Associated with Foal and Canine Necrotizing Enteritis.</title>
        <authorList>
            <person name="Mehdizadeh Gohari I."/>
            <person name="Kropinski A.M."/>
            <person name="Weese S.J."/>
            <person name="Parreira V.R."/>
            <person name="Whitehead A.E."/>
            <person name="Boerlin P."/>
            <person name="Prescott J.F."/>
        </authorList>
    </citation>
    <scope>NUCLEOTIDE SEQUENCE [LARGE SCALE GENOMIC DNA]</scope>
    <source>
        <strain evidence="6 7">JP838</strain>
    </source>
</reference>
<evidence type="ECO:0000313" key="7">
    <source>
        <dbReference type="Proteomes" id="UP000070260"/>
    </source>
</evidence>
<dbReference type="SUPFAM" id="SSF52200">
    <property type="entry name" value="Toll/Interleukin receptor TIR domain"/>
    <property type="match status" value="1"/>
</dbReference>
<evidence type="ECO:0000256" key="4">
    <source>
        <dbReference type="ARBA" id="ARBA00047304"/>
    </source>
</evidence>
<organism evidence="6 7">
    <name type="scientific">Clostridium perfringens</name>
    <dbReference type="NCBI Taxonomy" id="1502"/>
    <lineage>
        <taxon>Bacteria</taxon>
        <taxon>Bacillati</taxon>
        <taxon>Bacillota</taxon>
        <taxon>Clostridia</taxon>
        <taxon>Eubacteriales</taxon>
        <taxon>Clostridiaceae</taxon>
        <taxon>Clostridium</taxon>
    </lineage>
</organism>
<name>A0A127EFS6_CLOPF</name>
<dbReference type="SMART" id="SM00255">
    <property type="entry name" value="TIR"/>
    <property type="match status" value="1"/>
</dbReference>
<dbReference type="PROSITE" id="PS50104">
    <property type="entry name" value="TIR"/>
    <property type="match status" value="1"/>
</dbReference>
<accession>A0A127EFS6</accession>
<keyword evidence="3" id="KW-0520">NAD</keyword>
<dbReference type="EMBL" id="CP010994">
    <property type="protein sequence ID" value="AMN34795.1"/>
    <property type="molecule type" value="Genomic_DNA"/>
</dbReference>
<dbReference type="AlphaFoldDB" id="A0A127EFS6"/>
<dbReference type="InterPro" id="IPR000157">
    <property type="entry name" value="TIR_dom"/>
</dbReference>